<feature type="domain" description="Activator of Hsp90 ATPase homologue 1/2-like C-terminal" evidence="2">
    <location>
        <begin position="26"/>
        <end position="171"/>
    </location>
</feature>
<gene>
    <name evidence="3" type="ORF">CEY16_13950</name>
</gene>
<dbReference type="AlphaFoldDB" id="A0A2I0QRD6"/>
<dbReference type="Proteomes" id="UP000243524">
    <property type="component" value="Unassembled WGS sequence"/>
</dbReference>
<comment type="similarity">
    <text evidence="1">Belongs to the AHA1 family.</text>
</comment>
<dbReference type="SUPFAM" id="SSF55961">
    <property type="entry name" value="Bet v1-like"/>
    <property type="match status" value="1"/>
</dbReference>
<sequence length="173" mass="20183">MNENKVSSQMKHWVEGKDLVVERMFNAPRDLVFKAFTDPDHLANWWGPKGWETTIHRFELEPKGVWHYCMHCVDKEQVDFYGQKSCGKSVFHEIISPEKLTFTDTFADEEGNPTPGAPEMFITLTFEEKQDKTKLISRTQFSSEEELPKVMDMGMVQGLASHYEELENYLKQL</sequence>
<name>A0A2I0QRD6_9BACI</name>
<protein>
    <submittedName>
        <fullName evidence="3">ATPase</fullName>
    </submittedName>
</protein>
<evidence type="ECO:0000313" key="3">
    <source>
        <dbReference type="EMBL" id="PKR76905.1"/>
    </source>
</evidence>
<evidence type="ECO:0000259" key="2">
    <source>
        <dbReference type="Pfam" id="PF08327"/>
    </source>
</evidence>
<accession>A0A2I0QRD6</accession>
<reference evidence="3 4" key="1">
    <citation type="submission" date="2017-06" db="EMBL/GenBank/DDBJ databases">
        <title>the draft geome sequence of Illustriluteabacillus marina B3227.</title>
        <authorList>
            <person name="He R.-H."/>
            <person name="Du Z.-J."/>
        </authorList>
    </citation>
    <scope>NUCLEOTIDE SEQUENCE [LARGE SCALE GENOMIC DNA]</scope>
    <source>
        <strain evidence="3 4">B3227</strain>
    </source>
</reference>
<keyword evidence="4" id="KW-1185">Reference proteome</keyword>
<dbReference type="EMBL" id="PJNH01000004">
    <property type="protein sequence ID" value="PKR76905.1"/>
    <property type="molecule type" value="Genomic_DNA"/>
</dbReference>
<dbReference type="InterPro" id="IPR013538">
    <property type="entry name" value="ASHA1/2-like_C"/>
</dbReference>
<dbReference type="RefSeq" id="WP_101332655.1">
    <property type="nucleotide sequence ID" value="NZ_PJNH01000004.1"/>
</dbReference>
<evidence type="ECO:0000313" key="4">
    <source>
        <dbReference type="Proteomes" id="UP000243524"/>
    </source>
</evidence>
<comment type="caution">
    <text evidence="3">The sequence shown here is derived from an EMBL/GenBank/DDBJ whole genome shotgun (WGS) entry which is preliminary data.</text>
</comment>
<evidence type="ECO:0000256" key="1">
    <source>
        <dbReference type="ARBA" id="ARBA00006817"/>
    </source>
</evidence>
<proteinExistence type="inferred from homology"/>
<dbReference type="InterPro" id="IPR023393">
    <property type="entry name" value="START-like_dom_sf"/>
</dbReference>
<dbReference type="Gene3D" id="3.30.530.20">
    <property type="match status" value="1"/>
</dbReference>
<organism evidence="3 4">
    <name type="scientific">Halalkalibacillus sediminis</name>
    <dbReference type="NCBI Taxonomy" id="2018042"/>
    <lineage>
        <taxon>Bacteria</taxon>
        <taxon>Bacillati</taxon>
        <taxon>Bacillota</taxon>
        <taxon>Bacilli</taxon>
        <taxon>Bacillales</taxon>
        <taxon>Bacillaceae</taxon>
        <taxon>Halalkalibacillus</taxon>
    </lineage>
</organism>
<dbReference type="Pfam" id="PF08327">
    <property type="entry name" value="AHSA1"/>
    <property type="match status" value="1"/>
</dbReference>
<dbReference type="OrthoDB" id="118413at2"/>